<dbReference type="AlphaFoldDB" id="A0A2N5GG48"/>
<keyword evidence="6 7" id="KW-0472">Membrane</keyword>
<evidence type="ECO:0000313" key="9">
    <source>
        <dbReference type="EMBL" id="PLR79739.1"/>
    </source>
</evidence>
<feature type="domain" description="ABC transmembrane type-1" evidence="8">
    <location>
        <begin position="113"/>
        <end position="303"/>
    </location>
</feature>
<evidence type="ECO:0000256" key="2">
    <source>
        <dbReference type="ARBA" id="ARBA00022448"/>
    </source>
</evidence>
<dbReference type="PANTHER" id="PTHR43386:SF22">
    <property type="entry name" value="OLIGOPEPTIDE TRANSPORT SYSTEM PERMEASE PROTEIN OPPC"/>
    <property type="match status" value="1"/>
</dbReference>
<dbReference type="Pfam" id="PF12911">
    <property type="entry name" value="OppC_N"/>
    <property type="match status" value="1"/>
</dbReference>
<reference evidence="9 10" key="1">
    <citation type="submission" date="2017-11" db="EMBL/GenBank/DDBJ databases">
        <title>Comparitive Functional Genomics of Dry Heat Resistant strains isolated from the Viking Spacecraft.</title>
        <authorList>
            <person name="Seuylemezian A."/>
            <person name="Cooper K."/>
            <person name="Vaishampayan P."/>
        </authorList>
    </citation>
    <scope>NUCLEOTIDE SEQUENCE [LARGE SCALE GENOMIC DNA]</scope>
    <source>
        <strain evidence="9 10">M4.6</strain>
    </source>
</reference>
<proteinExistence type="inferred from homology"/>
<comment type="similarity">
    <text evidence="7">Belongs to the binding-protein-dependent transport system permease family.</text>
</comment>
<dbReference type="InterPro" id="IPR000515">
    <property type="entry name" value="MetI-like"/>
</dbReference>
<keyword evidence="4 7" id="KW-0812">Transmembrane</keyword>
<dbReference type="RefSeq" id="WP_101579394.1">
    <property type="nucleotide sequence ID" value="NZ_PGVA01000076.1"/>
</dbReference>
<dbReference type="GO" id="GO:0005886">
    <property type="term" value="C:plasma membrane"/>
    <property type="evidence" value="ECO:0007669"/>
    <property type="project" value="UniProtKB-SubCell"/>
</dbReference>
<dbReference type="InterPro" id="IPR025966">
    <property type="entry name" value="OppC_N"/>
</dbReference>
<evidence type="ECO:0000256" key="4">
    <source>
        <dbReference type="ARBA" id="ARBA00022692"/>
    </source>
</evidence>
<dbReference type="InterPro" id="IPR050366">
    <property type="entry name" value="BP-dependent_transpt_permease"/>
</dbReference>
<gene>
    <name evidence="9" type="ORF">CU635_21360</name>
</gene>
<comment type="caution">
    <text evidence="9">The sequence shown here is derived from an EMBL/GenBank/DDBJ whole genome shotgun (WGS) entry which is preliminary data.</text>
</comment>
<dbReference type="OrthoDB" id="9797472at2"/>
<dbReference type="InterPro" id="IPR035906">
    <property type="entry name" value="MetI-like_sf"/>
</dbReference>
<feature type="transmembrane region" description="Helical" evidence="7">
    <location>
        <begin position="115"/>
        <end position="140"/>
    </location>
</feature>
<feature type="transmembrane region" description="Helical" evidence="7">
    <location>
        <begin position="53"/>
        <end position="74"/>
    </location>
</feature>
<keyword evidence="3" id="KW-1003">Cell membrane</keyword>
<feature type="transmembrane region" description="Helical" evidence="7">
    <location>
        <begin position="176"/>
        <end position="195"/>
    </location>
</feature>
<dbReference type="EMBL" id="PGVA01000076">
    <property type="protein sequence ID" value="PLR79739.1"/>
    <property type="molecule type" value="Genomic_DNA"/>
</dbReference>
<evidence type="ECO:0000259" key="8">
    <source>
        <dbReference type="PROSITE" id="PS50928"/>
    </source>
</evidence>
<dbReference type="PROSITE" id="PS50928">
    <property type="entry name" value="ABC_TM1"/>
    <property type="match status" value="1"/>
</dbReference>
<name>A0A2N5GG48_9BACI</name>
<evidence type="ECO:0000256" key="7">
    <source>
        <dbReference type="RuleBase" id="RU363032"/>
    </source>
</evidence>
<dbReference type="Gene3D" id="1.10.3720.10">
    <property type="entry name" value="MetI-like"/>
    <property type="match status" value="1"/>
</dbReference>
<feature type="transmembrane region" description="Helical" evidence="7">
    <location>
        <begin position="281"/>
        <end position="303"/>
    </location>
</feature>
<evidence type="ECO:0000313" key="10">
    <source>
        <dbReference type="Proteomes" id="UP000234951"/>
    </source>
</evidence>
<dbReference type="CDD" id="cd06261">
    <property type="entry name" value="TM_PBP2"/>
    <property type="match status" value="1"/>
</dbReference>
<protein>
    <submittedName>
        <fullName evidence="9">Diguanylate cyclase</fullName>
    </submittedName>
</protein>
<dbReference type="PANTHER" id="PTHR43386">
    <property type="entry name" value="OLIGOPEPTIDE TRANSPORT SYSTEM PERMEASE PROTEIN APPC"/>
    <property type="match status" value="1"/>
</dbReference>
<dbReference type="GO" id="GO:0055085">
    <property type="term" value="P:transmembrane transport"/>
    <property type="evidence" value="ECO:0007669"/>
    <property type="project" value="InterPro"/>
</dbReference>
<comment type="subcellular location">
    <subcellularLocation>
        <location evidence="1 7">Cell membrane</location>
        <topology evidence="1 7">Multi-pass membrane protein</topology>
    </subcellularLocation>
</comment>
<sequence length="324" mass="36199">MELRKQHEPNISPQVPDEWFVRKVKNEKEAEAVTRPSQSYWQDAWRRLRKNKLAMSGLFFLVLITFMSIFGPAISLHSIDNDLSQQNLPPSSTYWFGTDELGRDVFTRTWYGARISLFVGVVAALIDFVVGVIYGGIAGYKGGRTDQVMMRVIEILYGLPYLLVVILLMVVMGPGLSTIIVALTVTGWIGMARIVRGQVLQIKNYEFILASKTFGTKTPRIIRKNLLPNTMGPIIVQMTLTVPSAIFAEAFLSFLGLGIQAPHASWGVMADNGLSTILSGHWWRLFFPAFFISLTMFAFNVLGDGLQDALDPRGSVKSSMKTRL</sequence>
<accession>A0A2N5GG48</accession>
<keyword evidence="5 7" id="KW-1133">Transmembrane helix</keyword>
<evidence type="ECO:0000256" key="6">
    <source>
        <dbReference type="ARBA" id="ARBA00023136"/>
    </source>
</evidence>
<evidence type="ECO:0000256" key="3">
    <source>
        <dbReference type="ARBA" id="ARBA00022475"/>
    </source>
</evidence>
<evidence type="ECO:0000256" key="1">
    <source>
        <dbReference type="ARBA" id="ARBA00004651"/>
    </source>
</evidence>
<dbReference type="SUPFAM" id="SSF161098">
    <property type="entry name" value="MetI-like"/>
    <property type="match status" value="1"/>
</dbReference>
<dbReference type="Proteomes" id="UP000234951">
    <property type="component" value="Unassembled WGS sequence"/>
</dbReference>
<organism evidence="9 10">
    <name type="scientific">Bacillus canaveralius</name>
    <dbReference type="NCBI Taxonomy" id="1403243"/>
    <lineage>
        <taxon>Bacteria</taxon>
        <taxon>Bacillati</taxon>
        <taxon>Bacillota</taxon>
        <taxon>Bacilli</taxon>
        <taxon>Bacillales</taxon>
        <taxon>Bacillaceae</taxon>
        <taxon>Bacillus</taxon>
    </lineage>
</organism>
<dbReference type="Pfam" id="PF00528">
    <property type="entry name" value="BPD_transp_1"/>
    <property type="match status" value="1"/>
</dbReference>
<feature type="transmembrane region" description="Helical" evidence="7">
    <location>
        <begin position="152"/>
        <end position="170"/>
    </location>
</feature>
<feature type="transmembrane region" description="Helical" evidence="7">
    <location>
        <begin position="234"/>
        <end position="261"/>
    </location>
</feature>
<evidence type="ECO:0000256" key="5">
    <source>
        <dbReference type="ARBA" id="ARBA00022989"/>
    </source>
</evidence>
<keyword evidence="2 7" id="KW-0813">Transport</keyword>